<comment type="caution">
    <text evidence="1">The sequence shown here is derived from an EMBL/GenBank/DDBJ whole genome shotgun (WGS) entry which is preliminary data.</text>
</comment>
<sequence>MTTIYWDAEHEARRPSWDCVKCGRPWPCDPAREHMKAYLGWVALRIYMWGRLDEATHDLRTVPVRELLARVIHGDHQLVGPTGV</sequence>
<organism evidence="1 2">
    <name type="scientific">Pseudosporangium ferrugineum</name>
    <dbReference type="NCBI Taxonomy" id="439699"/>
    <lineage>
        <taxon>Bacteria</taxon>
        <taxon>Bacillati</taxon>
        <taxon>Actinomycetota</taxon>
        <taxon>Actinomycetes</taxon>
        <taxon>Micromonosporales</taxon>
        <taxon>Micromonosporaceae</taxon>
        <taxon>Pseudosporangium</taxon>
    </lineage>
</organism>
<protein>
    <recommendedName>
        <fullName evidence="3">Flavin reductase</fullName>
    </recommendedName>
</protein>
<evidence type="ECO:0000313" key="1">
    <source>
        <dbReference type="EMBL" id="PRY17014.1"/>
    </source>
</evidence>
<dbReference type="EMBL" id="PVZG01000057">
    <property type="protein sequence ID" value="PRY17014.1"/>
    <property type="molecule type" value="Genomic_DNA"/>
</dbReference>
<proteinExistence type="predicted"/>
<evidence type="ECO:0008006" key="3">
    <source>
        <dbReference type="Google" id="ProtNLM"/>
    </source>
</evidence>
<dbReference type="AlphaFoldDB" id="A0A2T0R789"/>
<evidence type="ECO:0000313" key="2">
    <source>
        <dbReference type="Proteomes" id="UP000239209"/>
    </source>
</evidence>
<dbReference type="Proteomes" id="UP000239209">
    <property type="component" value="Unassembled WGS sequence"/>
</dbReference>
<name>A0A2T0R789_9ACTN</name>
<gene>
    <name evidence="1" type="ORF">CLV70_15710</name>
</gene>
<accession>A0A2T0R789</accession>
<keyword evidence="2" id="KW-1185">Reference proteome</keyword>
<reference evidence="1 2" key="1">
    <citation type="submission" date="2018-03" db="EMBL/GenBank/DDBJ databases">
        <title>Genomic Encyclopedia of Archaeal and Bacterial Type Strains, Phase II (KMG-II): from individual species to whole genera.</title>
        <authorList>
            <person name="Goeker M."/>
        </authorList>
    </citation>
    <scope>NUCLEOTIDE SEQUENCE [LARGE SCALE GENOMIC DNA]</scope>
    <source>
        <strain evidence="1 2">DSM 45348</strain>
    </source>
</reference>